<dbReference type="Gene3D" id="2.70.98.70">
    <property type="match status" value="1"/>
</dbReference>
<dbReference type="InterPro" id="IPR008929">
    <property type="entry name" value="Chondroitin_lyas"/>
</dbReference>
<comment type="subcellular location">
    <subcellularLocation>
        <location evidence="1">Periplasm</location>
    </subcellularLocation>
</comment>
<dbReference type="InterPro" id="IPR031680">
    <property type="entry name" value="Hepar_II_III_N"/>
</dbReference>
<dbReference type="Pfam" id="PF16889">
    <property type="entry name" value="Hepar_II_III_N"/>
    <property type="match status" value="1"/>
</dbReference>
<evidence type="ECO:0000259" key="6">
    <source>
        <dbReference type="Pfam" id="PF16889"/>
    </source>
</evidence>
<dbReference type="InterPro" id="IPR012480">
    <property type="entry name" value="Hepar_II_III_C"/>
</dbReference>
<organism evidence="7 8">
    <name type="scientific">Microbulbifer variabilis</name>
    <dbReference type="NCBI Taxonomy" id="266805"/>
    <lineage>
        <taxon>Bacteria</taxon>
        <taxon>Pseudomonadati</taxon>
        <taxon>Pseudomonadota</taxon>
        <taxon>Gammaproteobacteria</taxon>
        <taxon>Cellvibrionales</taxon>
        <taxon>Microbulbiferaceae</taxon>
        <taxon>Microbulbifer</taxon>
    </lineage>
</organism>
<sequence>MNFNFFNSERIIRLTPITKDTVQVADSIIRNNIKVFPTLPNISVTSLNDLWWTRFTSAQSTYSLYIYAFYPISYLLNAYEITQNEIYLNNALKLVDGFYRWEAQGFKKINKKMRKILHGDHAFSNRTQSLCYLLVCMRHAGKNISDKLIENLIKNGDYLSDIKNYSHYNHGLMMDLSLLGLINTLDGEHINYPASYKLNLIARLNHSISRDITSDGVHVENSPGYHFWLLSFLEKVIDPLAYIDTDLYKLASCVLEKASAYAMLIARPDGSVPAIGDTHAGVKYKISQGLSSKYLKDANKVIFRDPDDTVWAYFCSGYKTHVHKHGDNGAFNLFYKGQDVFIDPGFLNYEKTDSSIEIKKTSFHNTVCPKGENQEIIEINLSQENQNYQGNIGRSKIIGYRNLNEVEIALAKISDYQSCTIDRLIIWVKPNIFLIYDTLDGVHQSMEQFFHVGSCFKASIDGIHANLIDINGVRVCRIEQFQFNEPDNIPEQRATGSIQPGFYAKNFNIKHPSQRIVFETKSDYFLTLVQLGEKDELDITIESRSSSKIYLQKSEKIIELDLNYYISLINS</sequence>
<dbReference type="RefSeq" id="WP_252084748.1">
    <property type="nucleotide sequence ID" value="NZ_CP092418.1"/>
</dbReference>
<name>A0ABY4VKF4_9GAMM</name>
<keyword evidence="3" id="KW-0574">Periplasm</keyword>
<dbReference type="Proteomes" id="UP001055658">
    <property type="component" value="Chromosome"/>
</dbReference>
<keyword evidence="8" id="KW-1185">Reference proteome</keyword>
<proteinExistence type="predicted"/>
<evidence type="ECO:0000259" key="5">
    <source>
        <dbReference type="Pfam" id="PF07940"/>
    </source>
</evidence>
<evidence type="ECO:0000256" key="1">
    <source>
        <dbReference type="ARBA" id="ARBA00004418"/>
    </source>
</evidence>
<evidence type="ECO:0000313" key="7">
    <source>
        <dbReference type="EMBL" id="USD22389.1"/>
    </source>
</evidence>
<dbReference type="PANTHER" id="PTHR39210">
    <property type="entry name" value="HEPARIN-SULFATE LYASE"/>
    <property type="match status" value="1"/>
</dbReference>
<feature type="domain" description="Heparinase II/III-like C-terminal" evidence="5">
    <location>
        <begin position="292"/>
        <end position="522"/>
    </location>
</feature>
<keyword evidence="4" id="KW-0456">Lyase</keyword>
<dbReference type="Pfam" id="PF07940">
    <property type="entry name" value="Hepar_II_III_C"/>
    <property type="match status" value="1"/>
</dbReference>
<gene>
    <name evidence="7" type="ORF">MJO52_04455</name>
</gene>
<evidence type="ECO:0000256" key="2">
    <source>
        <dbReference type="ARBA" id="ARBA00022729"/>
    </source>
</evidence>
<accession>A0ABY4VKF4</accession>
<evidence type="ECO:0000256" key="3">
    <source>
        <dbReference type="ARBA" id="ARBA00022764"/>
    </source>
</evidence>
<dbReference type="PANTHER" id="PTHR39210:SF1">
    <property type="entry name" value="HEPARIN-SULFATE LYASE"/>
    <property type="match status" value="1"/>
</dbReference>
<feature type="domain" description="Heparin-sulfate lyase N-terminal" evidence="6">
    <location>
        <begin position="147"/>
        <end position="286"/>
    </location>
</feature>
<evidence type="ECO:0000256" key="4">
    <source>
        <dbReference type="ARBA" id="ARBA00023239"/>
    </source>
</evidence>
<dbReference type="EMBL" id="CP092418">
    <property type="protein sequence ID" value="USD22389.1"/>
    <property type="molecule type" value="Genomic_DNA"/>
</dbReference>
<keyword evidence="2" id="KW-0732">Signal</keyword>
<dbReference type="SUPFAM" id="SSF48230">
    <property type="entry name" value="Chondroitin AC/alginate lyase"/>
    <property type="match status" value="1"/>
</dbReference>
<evidence type="ECO:0000313" key="8">
    <source>
        <dbReference type="Proteomes" id="UP001055658"/>
    </source>
</evidence>
<protein>
    <submittedName>
        <fullName evidence="7">Heparinase II/III family protein</fullName>
    </submittedName>
</protein>
<reference evidence="7" key="1">
    <citation type="submission" date="2022-02" db="EMBL/GenBank/DDBJ databases">
        <title>Coral-associated bacteria.</title>
        <authorList>
            <person name="Tang K."/>
            <person name="Wang X."/>
        </authorList>
    </citation>
    <scope>NUCLEOTIDE SEQUENCE</scope>
    <source>
        <strain evidence="7">SCSIO 43006</strain>
    </source>
</reference>